<dbReference type="InterPro" id="IPR036097">
    <property type="entry name" value="HisK_dim/P_sf"/>
</dbReference>
<proteinExistence type="predicted"/>
<comment type="caution">
    <text evidence="8">The sequence shown here is derived from an EMBL/GenBank/DDBJ whole genome shotgun (WGS) entry which is preliminary data.</text>
</comment>
<dbReference type="Proteomes" id="UP000597444">
    <property type="component" value="Unassembled WGS sequence"/>
</dbReference>
<dbReference type="CDD" id="cd00082">
    <property type="entry name" value="HisKA"/>
    <property type="match status" value="1"/>
</dbReference>
<dbReference type="EC" id="2.7.13.3" evidence="2"/>
<comment type="catalytic activity">
    <reaction evidence="1">
        <text>ATP + protein L-histidine = ADP + protein N-phospho-L-histidine.</text>
        <dbReference type="EC" id="2.7.13.3"/>
    </reaction>
</comment>
<keyword evidence="6" id="KW-0902">Two-component regulatory system</keyword>
<dbReference type="RefSeq" id="WP_220206545.1">
    <property type="nucleotide sequence ID" value="NZ_BNJK01000001.1"/>
</dbReference>
<dbReference type="Pfam" id="PF02518">
    <property type="entry name" value="HATPase_c"/>
    <property type="match status" value="1"/>
</dbReference>
<evidence type="ECO:0000256" key="4">
    <source>
        <dbReference type="ARBA" id="ARBA00022679"/>
    </source>
</evidence>
<keyword evidence="3" id="KW-0597">Phosphoprotein</keyword>
<dbReference type="Gene3D" id="1.10.287.130">
    <property type="match status" value="1"/>
</dbReference>
<evidence type="ECO:0000256" key="1">
    <source>
        <dbReference type="ARBA" id="ARBA00000085"/>
    </source>
</evidence>
<organism evidence="8 9">
    <name type="scientific">Reticulibacter mediterranei</name>
    <dbReference type="NCBI Taxonomy" id="2778369"/>
    <lineage>
        <taxon>Bacteria</taxon>
        <taxon>Bacillati</taxon>
        <taxon>Chloroflexota</taxon>
        <taxon>Ktedonobacteria</taxon>
        <taxon>Ktedonobacterales</taxon>
        <taxon>Reticulibacteraceae</taxon>
        <taxon>Reticulibacter</taxon>
    </lineage>
</organism>
<keyword evidence="4" id="KW-0808">Transferase</keyword>
<dbReference type="InterPro" id="IPR003661">
    <property type="entry name" value="HisK_dim/P_dom"/>
</dbReference>
<reference evidence="8" key="1">
    <citation type="submission" date="2020-10" db="EMBL/GenBank/DDBJ databases">
        <title>Taxonomic study of unclassified bacteria belonging to the class Ktedonobacteria.</title>
        <authorList>
            <person name="Yabe S."/>
            <person name="Wang C.M."/>
            <person name="Zheng Y."/>
            <person name="Sakai Y."/>
            <person name="Cavaletti L."/>
            <person name="Monciardini P."/>
            <person name="Donadio S."/>
        </authorList>
    </citation>
    <scope>NUCLEOTIDE SEQUENCE</scope>
    <source>
        <strain evidence="8">ID150040</strain>
    </source>
</reference>
<dbReference type="GO" id="GO:0000155">
    <property type="term" value="F:phosphorelay sensor kinase activity"/>
    <property type="evidence" value="ECO:0007669"/>
    <property type="project" value="InterPro"/>
</dbReference>
<dbReference type="CDD" id="cd00075">
    <property type="entry name" value="HATPase"/>
    <property type="match status" value="1"/>
</dbReference>
<dbReference type="SUPFAM" id="SSF47384">
    <property type="entry name" value="Homodimeric domain of signal transducing histidine kinase"/>
    <property type="match status" value="1"/>
</dbReference>
<name>A0A8J3N4W4_9CHLR</name>
<dbReference type="AlphaFoldDB" id="A0A8J3N4W4"/>
<dbReference type="SMART" id="SM00388">
    <property type="entry name" value="HisKA"/>
    <property type="match status" value="1"/>
</dbReference>
<evidence type="ECO:0000259" key="7">
    <source>
        <dbReference type="PROSITE" id="PS50109"/>
    </source>
</evidence>
<keyword evidence="5" id="KW-0418">Kinase</keyword>
<dbReference type="Gene3D" id="3.30.565.10">
    <property type="entry name" value="Histidine kinase-like ATPase, C-terminal domain"/>
    <property type="match status" value="1"/>
</dbReference>
<dbReference type="InterPro" id="IPR036890">
    <property type="entry name" value="HATPase_C_sf"/>
</dbReference>
<feature type="domain" description="Histidine kinase" evidence="7">
    <location>
        <begin position="214"/>
        <end position="481"/>
    </location>
</feature>
<evidence type="ECO:0000256" key="3">
    <source>
        <dbReference type="ARBA" id="ARBA00022553"/>
    </source>
</evidence>
<evidence type="ECO:0000313" key="9">
    <source>
        <dbReference type="Proteomes" id="UP000597444"/>
    </source>
</evidence>
<sequence>MQATWKNKHTPYEVISALTDFARLSQQASALLSSSLETPDTLALTMLTRLLSLCHASQGTFLLSFQPYGIGRRPLSAVLLADQHLFPLMIRYKMSEEAVASALALFSPDGPDIQIPPAMPHVIIWRRLLDRPAEEGEWRSTAQHAPMTCAFFVLVWPEKRHTNGEKDLLPLIADAVDAVIVNMLLALRVHDLEEIAQRKAEQANELLKAELLATVSHELRSPLASIKGYTTTLLRHEKRISPEERHEFLVAISSASARLEIIVNRLLEVSQLETQTVHFEPIQVNLIHLVQEALTAVRHFVVDEATLQAEANSHPMTYTLHIEQEYNARPDDGLVVQGDRRLLRNLLDHLLENATQHSPAHSKIEVGLRSIQQPQALAALELQLQQEKPTLAVLPASRQKHDVPLVEIWVKDTGSGIPPEHLQHIFDRFYRVDMSLVRDVNGLGLGLSICKSIVELHRGTIWVESEPGKGSAFHVLLPQNGHISQAIEETV</sequence>
<dbReference type="PANTHER" id="PTHR43711">
    <property type="entry name" value="TWO-COMPONENT HISTIDINE KINASE"/>
    <property type="match status" value="1"/>
</dbReference>
<dbReference type="InterPro" id="IPR004358">
    <property type="entry name" value="Sig_transdc_His_kin-like_C"/>
</dbReference>
<dbReference type="SMART" id="SM00387">
    <property type="entry name" value="HATPase_c"/>
    <property type="match status" value="1"/>
</dbReference>
<protein>
    <recommendedName>
        <fullName evidence="2">histidine kinase</fullName>
        <ecNumber evidence="2">2.7.13.3</ecNumber>
    </recommendedName>
</protein>
<dbReference type="InterPro" id="IPR003594">
    <property type="entry name" value="HATPase_dom"/>
</dbReference>
<evidence type="ECO:0000256" key="5">
    <source>
        <dbReference type="ARBA" id="ARBA00022777"/>
    </source>
</evidence>
<accession>A0A8J3N4W4</accession>
<dbReference type="EMBL" id="BNJK01000001">
    <property type="protein sequence ID" value="GHO95888.1"/>
    <property type="molecule type" value="Genomic_DNA"/>
</dbReference>
<dbReference type="InterPro" id="IPR005467">
    <property type="entry name" value="His_kinase_dom"/>
</dbReference>
<keyword evidence="9" id="KW-1185">Reference proteome</keyword>
<dbReference type="PRINTS" id="PR00344">
    <property type="entry name" value="BCTRLSENSOR"/>
</dbReference>
<gene>
    <name evidence="8" type="ORF">KSF_059360</name>
</gene>
<dbReference type="InterPro" id="IPR050736">
    <property type="entry name" value="Sensor_HK_Regulatory"/>
</dbReference>
<evidence type="ECO:0000313" key="8">
    <source>
        <dbReference type="EMBL" id="GHO95888.1"/>
    </source>
</evidence>
<evidence type="ECO:0000256" key="2">
    <source>
        <dbReference type="ARBA" id="ARBA00012438"/>
    </source>
</evidence>
<evidence type="ECO:0000256" key="6">
    <source>
        <dbReference type="ARBA" id="ARBA00023012"/>
    </source>
</evidence>
<dbReference type="PROSITE" id="PS50109">
    <property type="entry name" value="HIS_KIN"/>
    <property type="match status" value="1"/>
</dbReference>
<dbReference type="PANTHER" id="PTHR43711:SF1">
    <property type="entry name" value="HISTIDINE KINASE 1"/>
    <property type="match status" value="1"/>
</dbReference>
<dbReference type="SUPFAM" id="SSF55874">
    <property type="entry name" value="ATPase domain of HSP90 chaperone/DNA topoisomerase II/histidine kinase"/>
    <property type="match status" value="1"/>
</dbReference>
<dbReference type="Pfam" id="PF00512">
    <property type="entry name" value="HisKA"/>
    <property type="match status" value="1"/>
</dbReference>